<dbReference type="FunFam" id="2.40.100.10:FF:000007">
    <property type="entry name" value="Peptidyl-prolyl cis-trans isomerase CWC27 homolog"/>
    <property type="match status" value="1"/>
</dbReference>
<keyword evidence="12" id="KW-0413">Isomerase</keyword>
<feature type="region of interest" description="Disordered" evidence="10">
    <location>
        <begin position="330"/>
        <end position="377"/>
    </location>
</feature>
<dbReference type="InterPro" id="IPR002130">
    <property type="entry name" value="Cyclophilin-type_PPIase_dom"/>
</dbReference>
<comment type="catalytic activity">
    <reaction evidence="1">
        <text>[protein]-peptidylproline (omega=180) = [protein]-peptidylproline (omega=0)</text>
        <dbReference type="Rhea" id="RHEA:16237"/>
        <dbReference type="Rhea" id="RHEA-COMP:10747"/>
        <dbReference type="Rhea" id="RHEA-COMP:10748"/>
        <dbReference type="ChEBI" id="CHEBI:83833"/>
        <dbReference type="ChEBI" id="CHEBI:83834"/>
        <dbReference type="EC" id="5.2.1.8"/>
    </reaction>
</comment>
<feature type="domain" description="PPIase cyclophilin-type" evidence="11">
    <location>
        <begin position="18"/>
        <end position="167"/>
    </location>
</feature>
<evidence type="ECO:0000256" key="9">
    <source>
        <dbReference type="ARBA" id="ARBA00083804"/>
    </source>
</evidence>
<evidence type="ECO:0000256" key="6">
    <source>
        <dbReference type="ARBA" id="ARBA00067721"/>
    </source>
</evidence>
<dbReference type="GO" id="GO:0003755">
    <property type="term" value="F:peptidyl-prolyl cis-trans isomerase activity"/>
    <property type="evidence" value="ECO:0007669"/>
    <property type="project" value="UniProtKB-EC"/>
</dbReference>
<gene>
    <name evidence="12" type="primary">CWC27</name>
    <name evidence="12" type="ORF">H4R18_002593</name>
</gene>
<dbReference type="AlphaFoldDB" id="A0A9W8LJM6"/>
<protein>
    <recommendedName>
        <fullName evidence="7">Peptidyl-prolyl isomerase CWC27</fullName>
    </recommendedName>
    <alternativeName>
        <fullName evidence="6">Peptidyl-prolyl isomerase cwc27</fullName>
    </alternativeName>
    <alternativeName>
        <fullName evidence="8 9">Rotamase CWC27</fullName>
    </alternativeName>
</protein>
<dbReference type="PROSITE" id="PS50072">
    <property type="entry name" value="CSA_PPIASE_2"/>
    <property type="match status" value="1"/>
</dbReference>
<evidence type="ECO:0000256" key="3">
    <source>
        <dbReference type="ARBA" id="ARBA00023242"/>
    </source>
</evidence>
<dbReference type="GO" id="GO:0071013">
    <property type="term" value="C:catalytic step 2 spliceosome"/>
    <property type="evidence" value="ECO:0007669"/>
    <property type="project" value="TreeGrafter"/>
</dbReference>
<dbReference type="PRINTS" id="PR00153">
    <property type="entry name" value="CSAPPISMRASE"/>
</dbReference>
<comment type="function">
    <text evidence="5">PPIases accelerate the folding of proteins. It catalyzes the cis-trans isomerization of proline imidic peptide bonds in oligopeptides. Involved in pre-mRNA splicing.</text>
</comment>
<dbReference type="Gene3D" id="2.40.100.10">
    <property type="entry name" value="Cyclophilin-like"/>
    <property type="match status" value="1"/>
</dbReference>
<dbReference type="Pfam" id="PF00160">
    <property type="entry name" value="Pro_isomerase"/>
    <property type="match status" value="1"/>
</dbReference>
<evidence type="ECO:0000256" key="1">
    <source>
        <dbReference type="ARBA" id="ARBA00000971"/>
    </source>
</evidence>
<dbReference type="SUPFAM" id="SSF50891">
    <property type="entry name" value="Cyclophilin-like"/>
    <property type="match status" value="1"/>
</dbReference>
<evidence type="ECO:0000256" key="7">
    <source>
        <dbReference type="ARBA" id="ARBA00071024"/>
    </source>
</evidence>
<dbReference type="CDD" id="cd01925">
    <property type="entry name" value="cyclophilin_CeCYP16-like"/>
    <property type="match status" value="1"/>
</dbReference>
<dbReference type="PANTHER" id="PTHR45625">
    <property type="entry name" value="PEPTIDYL-PROLYL CIS-TRANS ISOMERASE-RELATED"/>
    <property type="match status" value="1"/>
</dbReference>
<dbReference type="EMBL" id="JANBUL010000089">
    <property type="protein sequence ID" value="KAJ2781887.1"/>
    <property type="molecule type" value="Genomic_DNA"/>
</dbReference>
<evidence type="ECO:0000256" key="10">
    <source>
        <dbReference type="SAM" id="MobiDB-lite"/>
    </source>
</evidence>
<name>A0A9W8LJM6_9FUNG</name>
<dbReference type="PANTHER" id="PTHR45625:SF6">
    <property type="entry name" value="SPLICEOSOME-ASSOCIATED PROTEIN CWC27 HOMOLOG"/>
    <property type="match status" value="1"/>
</dbReference>
<evidence type="ECO:0000313" key="13">
    <source>
        <dbReference type="Proteomes" id="UP001140217"/>
    </source>
</evidence>
<organism evidence="12 13">
    <name type="scientific">Coemansia javaensis</name>
    <dbReference type="NCBI Taxonomy" id="2761396"/>
    <lineage>
        <taxon>Eukaryota</taxon>
        <taxon>Fungi</taxon>
        <taxon>Fungi incertae sedis</taxon>
        <taxon>Zoopagomycota</taxon>
        <taxon>Kickxellomycotina</taxon>
        <taxon>Kickxellomycetes</taxon>
        <taxon>Kickxellales</taxon>
        <taxon>Kickxellaceae</taxon>
        <taxon>Coemansia</taxon>
    </lineage>
</organism>
<keyword evidence="3" id="KW-0539">Nucleus</keyword>
<sequence length="377" mass="39890">MSSVYVSEPPTSGKVVLETTAGDLEIELWAKEAPKACRNFVQLCLEGYYDGTLFHRVVPGWIVQGGDPTGTGAGGESVYGAPFADEFHSRLRFGRRGMVGMASSGPNANGSQFFITLAATPELQNKNTLFAVVVGASLFNALRLAEGEVDKDTERPAHPARILRSRVLDNPFADIVPRARPQPAQAPAAPAAKKAVRDRKLLSFGDDDDDAVVGGAGMKSSHDLLASDPMLRRTQKQPQPQPQRPQRPQPTQDPLEPRHEKTTAATPEPAGHDAEAAKDIGHTKPTRLAPSKHKLRLGGAAAAKGPKRPRAGAAEDALLARLGAFRARIGSAKGARPDPAPGDDAGWLAHSLRSNDPSSPRDELPDAQGHDAAAAAA</sequence>
<feature type="compositionally biased region" description="Low complexity" evidence="10">
    <location>
        <begin position="178"/>
        <end position="193"/>
    </location>
</feature>
<evidence type="ECO:0000313" key="12">
    <source>
        <dbReference type="EMBL" id="KAJ2781887.1"/>
    </source>
</evidence>
<evidence type="ECO:0000256" key="8">
    <source>
        <dbReference type="ARBA" id="ARBA00082698"/>
    </source>
</evidence>
<evidence type="ECO:0000256" key="2">
    <source>
        <dbReference type="ARBA" id="ARBA00004123"/>
    </source>
</evidence>
<feature type="compositionally biased region" description="Pro residues" evidence="10">
    <location>
        <begin position="239"/>
        <end position="248"/>
    </location>
</feature>
<reference evidence="12" key="1">
    <citation type="submission" date="2022-07" db="EMBL/GenBank/DDBJ databases">
        <title>Phylogenomic reconstructions and comparative analyses of Kickxellomycotina fungi.</title>
        <authorList>
            <person name="Reynolds N.K."/>
            <person name="Stajich J.E."/>
            <person name="Barry K."/>
            <person name="Grigoriev I.V."/>
            <person name="Crous P."/>
            <person name="Smith M.E."/>
        </authorList>
    </citation>
    <scope>NUCLEOTIDE SEQUENCE</scope>
    <source>
        <strain evidence="12">NBRC 105414</strain>
    </source>
</reference>
<evidence type="ECO:0000256" key="4">
    <source>
        <dbReference type="ARBA" id="ARBA00038509"/>
    </source>
</evidence>
<comment type="similarity">
    <text evidence="4">Belongs to the cyclophilin-type PPIase family. CWC27 subfamily.</text>
</comment>
<dbReference type="InterPro" id="IPR029000">
    <property type="entry name" value="Cyclophilin-like_dom_sf"/>
</dbReference>
<proteinExistence type="inferred from homology"/>
<evidence type="ECO:0000256" key="5">
    <source>
        <dbReference type="ARBA" id="ARBA00055615"/>
    </source>
</evidence>
<feature type="compositionally biased region" description="Basic and acidic residues" evidence="10">
    <location>
        <begin position="270"/>
        <end position="282"/>
    </location>
</feature>
<dbReference type="OrthoDB" id="442970at2759"/>
<dbReference type="Proteomes" id="UP001140217">
    <property type="component" value="Unassembled WGS sequence"/>
</dbReference>
<dbReference type="InterPro" id="IPR044666">
    <property type="entry name" value="Cyclophilin_A-like"/>
</dbReference>
<keyword evidence="13" id="KW-1185">Reference proteome</keyword>
<evidence type="ECO:0000259" key="11">
    <source>
        <dbReference type="PROSITE" id="PS50072"/>
    </source>
</evidence>
<comment type="caution">
    <text evidence="12">The sequence shown here is derived from an EMBL/GenBank/DDBJ whole genome shotgun (WGS) entry which is preliminary data.</text>
</comment>
<accession>A0A9W8LJM6</accession>
<feature type="region of interest" description="Disordered" evidence="10">
    <location>
        <begin position="177"/>
        <end position="314"/>
    </location>
</feature>
<comment type="subcellular location">
    <subcellularLocation>
        <location evidence="2">Nucleus</location>
    </subcellularLocation>
</comment>